<dbReference type="EMBL" id="MHNW01000009">
    <property type="protein sequence ID" value="OGZ54269.1"/>
    <property type="molecule type" value="Genomic_DNA"/>
</dbReference>
<dbReference type="Proteomes" id="UP000179106">
    <property type="component" value="Unassembled WGS sequence"/>
</dbReference>
<dbReference type="AlphaFoldDB" id="A0A1G2GVV6"/>
<proteinExistence type="predicted"/>
<organism evidence="2 3">
    <name type="scientific">Candidatus Ryanbacteria bacterium RIFCSPLOWO2_01_FULL_48_26</name>
    <dbReference type="NCBI Taxonomy" id="1802126"/>
    <lineage>
        <taxon>Bacteria</taxon>
        <taxon>Candidatus Ryaniibacteriota</taxon>
    </lineage>
</organism>
<dbReference type="STRING" id="1802126.A3B25_02545"/>
<sequence length="164" mass="18951">MQKPLDNFAYIDNTNLYKGCKAEGFKVDYIKFRRYLTERHKVKIAYMFIGFVAGNEEMYKQFQEWGYTLIFKPTIPNEGAIKGNCDAELVLQATIDFYEKKYEQAIIVTSDGDFACLVKFLQKSNSLGAILSPRLSERCSSLLKRIGVKITFLPEVKNLIEYIK</sequence>
<evidence type="ECO:0000313" key="2">
    <source>
        <dbReference type="EMBL" id="OGZ54269.1"/>
    </source>
</evidence>
<name>A0A1G2GVV6_9BACT</name>
<dbReference type="PANTHER" id="PTHR35458">
    <property type="entry name" value="SLR0755 PROTEIN"/>
    <property type="match status" value="1"/>
</dbReference>
<dbReference type="Pfam" id="PF01936">
    <property type="entry name" value="NYN"/>
    <property type="match status" value="1"/>
</dbReference>
<dbReference type="GO" id="GO:0004540">
    <property type="term" value="F:RNA nuclease activity"/>
    <property type="evidence" value="ECO:0007669"/>
    <property type="project" value="InterPro"/>
</dbReference>
<dbReference type="InterPro" id="IPR021139">
    <property type="entry name" value="NYN"/>
</dbReference>
<accession>A0A1G2GVV6</accession>
<dbReference type="Gene3D" id="3.40.50.1010">
    <property type="entry name" value="5'-nuclease"/>
    <property type="match status" value="1"/>
</dbReference>
<protein>
    <recommendedName>
        <fullName evidence="1">NYN domain-containing protein</fullName>
    </recommendedName>
</protein>
<gene>
    <name evidence="2" type="ORF">A3B25_02545</name>
</gene>
<feature type="domain" description="NYN" evidence="1">
    <location>
        <begin position="10"/>
        <end position="125"/>
    </location>
</feature>
<comment type="caution">
    <text evidence="2">The sequence shown here is derived from an EMBL/GenBank/DDBJ whole genome shotgun (WGS) entry which is preliminary data.</text>
</comment>
<evidence type="ECO:0000313" key="3">
    <source>
        <dbReference type="Proteomes" id="UP000179106"/>
    </source>
</evidence>
<dbReference type="InterPro" id="IPR047140">
    <property type="entry name" value="LabA"/>
</dbReference>
<dbReference type="PANTHER" id="PTHR35458:SF2">
    <property type="entry name" value="SLR0755 PROTEIN"/>
    <property type="match status" value="1"/>
</dbReference>
<evidence type="ECO:0000259" key="1">
    <source>
        <dbReference type="Pfam" id="PF01936"/>
    </source>
</evidence>
<reference evidence="2 3" key="1">
    <citation type="journal article" date="2016" name="Nat. Commun.">
        <title>Thousands of microbial genomes shed light on interconnected biogeochemical processes in an aquifer system.</title>
        <authorList>
            <person name="Anantharaman K."/>
            <person name="Brown C.T."/>
            <person name="Hug L.A."/>
            <person name="Sharon I."/>
            <person name="Castelle C.J."/>
            <person name="Probst A.J."/>
            <person name="Thomas B.C."/>
            <person name="Singh A."/>
            <person name="Wilkins M.J."/>
            <person name="Karaoz U."/>
            <person name="Brodie E.L."/>
            <person name="Williams K.H."/>
            <person name="Hubbard S.S."/>
            <person name="Banfield J.F."/>
        </authorList>
    </citation>
    <scope>NUCLEOTIDE SEQUENCE [LARGE SCALE GENOMIC DNA]</scope>
</reference>